<evidence type="ECO:0000313" key="12">
    <source>
        <dbReference type="EMBL" id="KAB1218995.1"/>
    </source>
</evidence>
<protein>
    <submittedName>
        <fullName evidence="12">Putative 2-oxoglutarate/Fe(II)-dependent dioxygenase</fullName>
    </submittedName>
</protein>
<keyword evidence="4" id="KW-0963">Cytoplasm</keyword>
<dbReference type="PANTHER" id="PTHR47991">
    <property type="entry name" value="OXOGLUTARATE/IRON-DEPENDENT DIOXYGENASE"/>
    <property type="match status" value="1"/>
</dbReference>
<sequence>MSLVVESDRGNDSTERELFQKGVKHLCEKGIKGVPRKYILPVPDQPNSGKGTFSARNLRLNLPVIDFEELHGPSRSLAVNSLRKACEEFGFFHLVNHDMPRDIVHNMMDVSKRFFELPFEERSKYMSTDFRSPVRYGTSFNQTSDEVFCWRDFLKLSCHPLSEVLPFWPSSPMDLRQAVVNYSTNTKSQYLMLTEAILESLGLVGTTTNENEKAEDLREFEDGSQLIVVNCYPACPEPDLTLGITPHSDYGFLTLLLQDEVEGLQIQHEGRWVTVEPLPDSLVVNVGDHLEIFSNGRYKSVLHRVVVNPTKTRISVASLHSLPFNRMVRPSPKLIDETNPSCYKDTDFAAFLDYLSSSEPKKKSFLESRKLT</sequence>
<keyword evidence="13" id="KW-1185">Reference proteome</keyword>
<dbReference type="GO" id="GO:0031418">
    <property type="term" value="F:L-ascorbic acid binding"/>
    <property type="evidence" value="ECO:0007669"/>
    <property type="project" value="UniProtKB-KW"/>
</dbReference>
<evidence type="ECO:0000256" key="2">
    <source>
        <dbReference type="ARBA" id="ARBA00004496"/>
    </source>
</evidence>
<comment type="similarity">
    <text evidence="3 10">Belongs to the iron/ascorbate-dependent oxidoreductase family.</text>
</comment>
<dbReference type="GO" id="GO:0005737">
    <property type="term" value="C:cytoplasm"/>
    <property type="evidence" value="ECO:0007669"/>
    <property type="project" value="UniProtKB-SubCell"/>
</dbReference>
<evidence type="ECO:0000256" key="9">
    <source>
        <dbReference type="ARBA" id="ARBA00059922"/>
    </source>
</evidence>
<name>A0A6A1W1M6_9ROSI</name>
<comment type="caution">
    <text evidence="12">The sequence shown here is derived from an EMBL/GenBank/DDBJ whole genome shotgun (WGS) entry which is preliminary data.</text>
</comment>
<evidence type="ECO:0000256" key="3">
    <source>
        <dbReference type="ARBA" id="ARBA00008056"/>
    </source>
</evidence>
<evidence type="ECO:0000256" key="6">
    <source>
        <dbReference type="ARBA" id="ARBA00022896"/>
    </source>
</evidence>
<dbReference type="AlphaFoldDB" id="A0A6A1W1M6"/>
<dbReference type="FunFam" id="2.60.120.330:FF:000015">
    <property type="entry name" value="Protein DMR6-LIKE OXYGENASE 1"/>
    <property type="match status" value="1"/>
</dbReference>
<dbReference type="Gene3D" id="2.60.120.330">
    <property type="entry name" value="B-lactam Antibiotic, Isopenicillin N Synthase, Chain"/>
    <property type="match status" value="1"/>
</dbReference>
<gene>
    <name evidence="12" type="ORF">CJ030_MR3G015089</name>
</gene>
<keyword evidence="7 10" id="KW-0408">Iron</keyword>
<keyword evidence="6" id="KW-0847">Vitamin C</keyword>
<keyword evidence="5 10" id="KW-0479">Metal-binding</keyword>
<evidence type="ECO:0000256" key="7">
    <source>
        <dbReference type="ARBA" id="ARBA00023004"/>
    </source>
</evidence>
<organism evidence="12 13">
    <name type="scientific">Morella rubra</name>
    <name type="common">Chinese bayberry</name>
    <dbReference type="NCBI Taxonomy" id="262757"/>
    <lineage>
        <taxon>Eukaryota</taxon>
        <taxon>Viridiplantae</taxon>
        <taxon>Streptophyta</taxon>
        <taxon>Embryophyta</taxon>
        <taxon>Tracheophyta</taxon>
        <taxon>Spermatophyta</taxon>
        <taxon>Magnoliopsida</taxon>
        <taxon>eudicotyledons</taxon>
        <taxon>Gunneridae</taxon>
        <taxon>Pentapetalae</taxon>
        <taxon>rosids</taxon>
        <taxon>fabids</taxon>
        <taxon>Fagales</taxon>
        <taxon>Myricaceae</taxon>
        <taxon>Morella</taxon>
    </lineage>
</organism>
<evidence type="ECO:0000256" key="10">
    <source>
        <dbReference type="RuleBase" id="RU003682"/>
    </source>
</evidence>
<dbReference type="Pfam" id="PF14226">
    <property type="entry name" value="DIOX_N"/>
    <property type="match status" value="1"/>
</dbReference>
<evidence type="ECO:0000259" key="11">
    <source>
        <dbReference type="PROSITE" id="PS51471"/>
    </source>
</evidence>
<dbReference type="PROSITE" id="PS51471">
    <property type="entry name" value="FE2OG_OXY"/>
    <property type="match status" value="1"/>
</dbReference>
<dbReference type="GO" id="GO:0005634">
    <property type="term" value="C:nucleus"/>
    <property type="evidence" value="ECO:0007669"/>
    <property type="project" value="UniProtKB-SubCell"/>
</dbReference>
<dbReference type="EMBL" id="RXIC02000021">
    <property type="protein sequence ID" value="KAB1218995.1"/>
    <property type="molecule type" value="Genomic_DNA"/>
</dbReference>
<evidence type="ECO:0000256" key="1">
    <source>
        <dbReference type="ARBA" id="ARBA00004123"/>
    </source>
</evidence>
<keyword evidence="10" id="KW-0560">Oxidoreductase</keyword>
<dbReference type="GO" id="GO:0051213">
    <property type="term" value="F:dioxygenase activity"/>
    <property type="evidence" value="ECO:0007669"/>
    <property type="project" value="UniProtKB-KW"/>
</dbReference>
<dbReference type="OrthoDB" id="288590at2759"/>
<dbReference type="InterPro" id="IPR050295">
    <property type="entry name" value="Plant_2OG-oxidoreductases"/>
</dbReference>
<reference evidence="12 13" key="1">
    <citation type="journal article" date="2019" name="Plant Biotechnol. J.">
        <title>The red bayberry genome and genetic basis of sex determination.</title>
        <authorList>
            <person name="Jia H.M."/>
            <person name="Jia H.J."/>
            <person name="Cai Q.L."/>
            <person name="Wang Y."/>
            <person name="Zhao H.B."/>
            <person name="Yang W.F."/>
            <person name="Wang G.Y."/>
            <person name="Li Y.H."/>
            <person name="Zhan D.L."/>
            <person name="Shen Y.T."/>
            <person name="Niu Q.F."/>
            <person name="Chang L."/>
            <person name="Qiu J."/>
            <person name="Zhao L."/>
            <person name="Xie H.B."/>
            <person name="Fu W.Y."/>
            <person name="Jin J."/>
            <person name="Li X.W."/>
            <person name="Jiao Y."/>
            <person name="Zhou C.C."/>
            <person name="Tu T."/>
            <person name="Chai C.Y."/>
            <person name="Gao J.L."/>
            <person name="Fan L.J."/>
            <person name="van de Weg E."/>
            <person name="Wang J.Y."/>
            <person name="Gao Z.S."/>
        </authorList>
    </citation>
    <scope>NUCLEOTIDE SEQUENCE [LARGE SCALE GENOMIC DNA]</scope>
    <source>
        <tissue evidence="12">Leaves</tissue>
    </source>
</reference>
<dbReference type="Pfam" id="PF03171">
    <property type="entry name" value="2OG-FeII_Oxy"/>
    <property type="match status" value="1"/>
</dbReference>
<dbReference type="SUPFAM" id="SSF51197">
    <property type="entry name" value="Clavaminate synthase-like"/>
    <property type="match status" value="1"/>
</dbReference>
<dbReference type="InterPro" id="IPR044861">
    <property type="entry name" value="IPNS-like_FE2OG_OXY"/>
</dbReference>
<evidence type="ECO:0000256" key="8">
    <source>
        <dbReference type="ARBA" id="ARBA00023242"/>
    </source>
</evidence>
<evidence type="ECO:0000256" key="4">
    <source>
        <dbReference type="ARBA" id="ARBA00022490"/>
    </source>
</evidence>
<dbReference type="PRINTS" id="PR00682">
    <property type="entry name" value="IPNSYNTHASE"/>
</dbReference>
<keyword evidence="8" id="KW-0539">Nucleus</keyword>
<comment type="function">
    <text evidence="9">Involved in the regulation of shoot development and salicylic acid (SA) homeostasis.</text>
</comment>
<comment type="subcellular location">
    <subcellularLocation>
        <location evidence="2">Cytoplasm</location>
    </subcellularLocation>
    <subcellularLocation>
        <location evidence="1">Nucleus</location>
    </subcellularLocation>
</comment>
<dbReference type="InterPro" id="IPR026992">
    <property type="entry name" value="DIOX_N"/>
</dbReference>
<proteinExistence type="inferred from homology"/>
<keyword evidence="12" id="KW-0223">Dioxygenase</keyword>
<dbReference type="GO" id="GO:0046872">
    <property type="term" value="F:metal ion binding"/>
    <property type="evidence" value="ECO:0007669"/>
    <property type="project" value="UniProtKB-KW"/>
</dbReference>
<evidence type="ECO:0000256" key="5">
    <source>
        <dbReference type="ARBA" id="ARBA00022723"/>
    </source>
</evidence>
<evidence type="ECO:0000313" key="13">
    <source>
        <dbReference type="Proteomes" id="UP000516437"/>
    </source>
</evidence>
<dbReference type="Proteomes" id="UP000516437">
    <property type="component" value="Chromosome 3"/>
</dbReference>
<feature type="domain" description="Fe2OG dioxygenase" evidence="11">
    <location>
        <begin position="222"/>
        <end position="322"/>
    </location>
</feature>
<dbReference type="InterPro" id="IPR005123">
    <property type="entry name" value="Oxoglu/Fe-dep_dioxygenase_dom"/>
</dbReference>
<dbReference type="InterPro" id="IPR027443">
    <property type="entry name" value="IPNS-like_sf"/>
</dbReference>
<accession>A0A6A1W1M6</accession>